<dbReference type="GeneID" id="55011109"/>
<evidence type="ECO:0000313" key="2">
    <source>
        <dbReference type="Proteomes" id="UP000289206"/>
    </source>
</evidence>
<evidence type="ECO:0000313" key="1">
    <source>
        <dbReference type="EMBL" id="QAY16130.1"/>
    </source>
</evidence>
<organism evidence="1 2">
    <name type="scientific">Arthrobacter phage Sonali</name>
    <dbReference type="NCBI Taxonomy" id="2510495"/>
    <lineage>
        <taxon>Viruses</taxon>
        <taxon>Duplodnaviria</taxon>
        <taxon>Heunggongvirae</taxon>
        <taxon>Uroviricota</taxon>
        <taxon>Caudoviricetes</taxon>
        <taxon>Sonalivirus</taxon>
        <taxon>Sonalivirus sonali</taxon>
    </lineage>
</organism>
<dbReference type="EMBL" id="MK411746">
    <property type="protein sequence ID" value="QAY16130.1"/>
    <property type="molecule type" value="Genomic_DNA"/>
</dbReference>
<protein>
    <submittedName>
        <fullName evidence="1">Minor tail protein</fullName>
    </submittedName>
</protein>
<dbReference type="Proteomes" id="UP000289206">
    <property type="component" value="Segment"/>
</dbReference>
<dbReference type="KEGG" id="vg:55011109"/>
<proteinExistence type="predicted"/>
<name>A0A411CQS2_9CAUD</name>
<dbReference type="RefSeq" id="YP_009819691.1">
    <property type="nucleotide sequence ID" value="NC_048152.1"/>
</dbReference>
<gene>
    <name evidence="1" type="primary">18</name>
    <name evidence="1" type="ORF">SEA_SONALI_18</name>
</gene>
<keyword evidence="2" id="KW-1185">Reference proteome</keyword>
<reference evidence="1 2" key="1">
    <citation type="submission" date="2019-01" db="EMBL/GenBank/DDBJ databases">
        <authorList>
            <person name="Adair T.L."/>
            <person name="Lucas L.G."/>
            <person name="Young A.M."/>
            <person name="Antrich S.C."/>
            <person name="Baird A.G."/>
            <person name="Dunn E.L."/>
            <person name="Fernandes B.I."/>
            <person name="Fraley E.G."/>
            <person name="Ghanem A.X."/>
            <person name="Gilbert M.G."/>
            <person name="Morris T.B."/>
            <person name="Nortch B.D."/>
            <person name="Overcash M.E."/>
            <person name="Pavleszek K.E."/>
            <person name="Pellegrini L.I.O."/>
            <person name="Pham L.T."/>
            <person name="Rule L.S."/>
            <person name="Schultz E.M."/>
            <person name="Smith J."/>
            <person name="Thong B.J."/>
            <person name="Turner H.A."/>
            <person name="Walker G."/>
            <person name="Whitaker Z.J."/>
            <person name="Wilsey R.N."/>
            <person name="Yanney R.L."/>
            <person name="Klyczek K."/>
            <person name="Garlena R.A."/>
            <person name="Russell D.A."/>
            <person name="Pope W.H."/>
            <person name="Jacobs-Sera D."/>
            <person name="Hatfull G.F."/>
        </authorList>
    </citation>
    <scope>NUCLEOTIDE SEQUENCE [LARGE SCALE GENOMIC DNA]</scope>
</reference>
<accession>A0A411CQS2</accession>
<sequence length="371" mass="39618">MSLYLVQAWDLNDNSLITDLSPNGGITFSERLNEAGEFNFDLSLTDPKVKEAHRLILALAGNPFKVLITTNDHQTILYSGIAWTAPRKKGQGALKINGKALPSYFNQVTSAVSYRSPVSPTTLLASVVSDVQTRPGANIWVGTRLQASSTPPNITPNYSATQYTFASQIIGDLTAAADPGSGGVDYYMEHSWDGETPVHTMVICAPRAGRDRNSSDRVVNLDAALDWDWPQDTAGSGNRIIAVGSGSGSSQPTAVALSAYPVGGKGQPPLLEKVLSYSGVSSKAQLQAIANGAIQMYGRPITTPTVEFPVDNKIIPLGSFIVGDDVLVTASPGDDFPRGLNEWWRIVAYSVTIPDDGIATMKLTLNRPPVI</sequence>